<dbReference type="Proteomes" id="UP000559182">
    <property type="component" value="Unassembled WGS sequence"/>
</dbReference>
<dbReference type="EMBL" id="JACHVQ010000001">
    <property type="protein sequence ID" value="MBB2890802.1"/>
    <property type="molecule type" value="Genomic_DNA"/>
</dbReference>
<reference evidence="1 2" key="1">
    <citation type="submission" date="2020-08" db="EMBL/GenBank/DDBJ databases">
        <title>Sequencing the genomes of 1000 actinobacteria strains.</title>
        <authorList>
            <person name="Klenk H.-P."/>
        </authorList>
    </citation>
    <scope>NUCLEOTIDE SEQUENCE [LARGE SCALE GENOMIC DNA]</scope>
    <source>
        <strain evidence="1 2">DSM 105369</strain>
    </source>
</reference>
<organism evidence="1 2">
    <name type="scientific">Flexivirga oryzae</name>
    <dbReference type="NCBI Taxonomy" id="1794944"/>
    <lineage>
        <taxon>Bacteria</taxon>
        <taxon>Bacillati</taxon>
        <taxon>Actinomycetota</taxon>
        <taxon>Actinomycetes</taxon>
        <taxon>Micrococcales</taxon>
        <taxon>Dermacoccaceae</taxon>
        <taxon>Flexivirga</taxon>
    </lineage>
</organism>
<evidence type="ECO:0000313" key="1">
    <source>
        <dbReference type="EMBL" id="MBB2890802.1"/>
    </source>
</evidence>
<accession>A0A839N816</accession>
<proteinExistence type="predicted"/>
<dbReference type="AlphaFoldDB" id="A0A839N816"/>
<keyword evidence="2" id="KW-1185">Reference proteome</keyword>
<comment type="caution">
    <text evidence="1">The sequence shown here is derived from an EMBL/GenBank/DDBJ whole genome shotgun (WGS) entry which is preliminary data.</text>
</comment>
<gene>
    <name evidence="1" type="ORF">FHU39_000786</name>
</gene>
<dbReference type="RefSeq" id="WP_183319156.1">
    <property type="nucleotide sequence ID" value="NZ_JACHVQ010000001.1"/>
</dbReference>
<protein>
    <submittedName>
        <fullName evidence="1">Uncharacterized protein</fullName>
    </submittedName>
</protein>
<sequence length="59" mass="6865">MSGKICYPDTASAQKFLDRALTSQELADEWLGGREWSVRQEKRMYRCPDCGQWHLTSRA</sequence>
<name>A0A839N816_9MICO</name>
<evidence type="ECO:0000313" key="2">
    <source>
        <dbReference type="Proteomes" id="UP000559182"/>
    </source>
</evidence>